<dbReference type="RefSeq" id="WP_211976358.1">
    <property type="nucleotide sequence ID" value="NZ_CBFHAM010000109.1"/>
</dbReference>
<evidence type="ECO:0000313" key="5">
    <source>
        <dbReference type="Proteomes" id="UP000676386"/>
    </source>
</evidence>
<name>A0ABS5J7Z9_9BACT</name>
<keyword evidence="2" id="KW-0067">ATP-binding</keyword>
<comment type="caution">
    <text evidence="4">The sequence shown here is derived from an EMBL/GenBank/DDBJ whole genome shotgun (WGS) entry which is preliminary data.</text>
</comment>
<protein>
    <submittedName>
        <fullName evidence="4">Zeta toxin family protein</fullName>
    </submittedName>
</protein>
<dbReference type="Gene3D" id="3.40.50.300">
    <property type="entry name" value="P-loop containing nucleotide triphosphate hydrolases"/>
    <property type="match status" value="1"/>
</dbReference>
<gene>
    <name evidence="4" type="ORF">KE626_28085</name>
</gene>
<evidence type="ECO:0000256" key="1">
    <source>
        <dbReference type="ARBA" id="ARBA00022741"/>
    </source>
</evidence>
<evidence type="ECO:0000259" key="3">
    <source>
        <dbReference type="Pfam" id="PF06414"/>
    </source>
</evidence>
<organism evidence="4 5">
    <name type="scientific">Chitinophaga hostae</name>
    <dbReference type="NCBI Taxonomy" id="2831022"/>
    <lineage>
        <taxon>Bacteria</taxon>
        <taxon>Pseudomonadati</taxon>
        <taxon>Bacteroidota</taxon>
        <taxon>Chitinophagia</taxon>
        <taxon>Chitinophagales</taxon>
        <taxon>Chitinophagaceae</taxon>
        <taxon>Chitinophaga</taxon>
    </lineage>
</organism>
<dbReference type="SUPFAM" id="SSF52540">
    <property type="entry name" value="P-loop containing nucleoside triphosphate hydrolases"/>
    <property type="match status" value="1"/>
</dbReference>
<evidence type="ECO:0000313" key="4">
    <source>
        <dbReference type="EMBL" id="MBS0031221.1"/>
    </source>
</evidence>
<accession>A0ABS5J7Z9</accession>
<evidence type="ECO:0000256" key="2">
    <source>
        <dbReference type="ARBA" id="ARBA00022840"/>
    </source>
</evidence>
<dbReference type="InterPro" id="IPR027417">
    <property type="entry name" value="P-loop_NTPase"/>
</dbReference>
<proteinExistence type="predicted"/>
<keyword evidence="1" id="KW-0547">Nucleotide-binding</keyword>
<dbReference type="EMBL" id="JAGTXB010000020">
    <property type="protein sequence ID" value="MBS0031221.1"/>
    <property type="molecule type" value="Genomic_DNA"/>
</dbReference>
<dbReference type="InterPro" id="IPR010488">
    <property type="entry name" value="Zeta_toxin_domain"/>
</dbReference>
<dbReference type="Pfam" id="PF06414">
    <property type="entry name" value="Zeta_toxin"/>
    <property type="match status" value="1"/>
</dbReference>
<sequence>MVVNHFREAMSQKYSRILIQEDQVDFFLRHVLDFDHSHLEGIVPKIVEGELGLLKVPPEKQTYFDNSYRDLQFVDDSSRDQLRISIINELLSLVRLENDEDICLGKGGALPVSGIRREKKAFILIGLPASGKSFIACRIAEEYGAIILDADFAKRKLPEFSKYPFGASLVHEESSRIVSNLGAGIPSLTLRAVESGYNILLPKIGQDAGAIVKLAAGLYAEKYEVHLTLISLLRHKATIRAIHRYHETKRYVPIGLIFDGYGNDPCLTYYLVKNKVYKFISSYGALSTDVPKETMPICIDILNDNPAKMFQFRENVLI</sequence>
<keyword evidence="5" id="KW-1185">Reference proteome</keyword>
<reference evidence="4 5" key="1">
    <citation type="submission" date="2021-04" db="EMBL/GenBank/DDBJ databases">
        <title>Chitinophaga sp. nov., isolated from the rhizosphere soil.</title>
        <authorList>
            <person name="He S."/>
        </authorList>
    </citation>
    <scope>NUCLEOTIDE SEQUENCE [LARGE SCALE GENOMIC DNA]</scope>
    <source>
        <strain evidence="4 5">2R12</strain>
    </source>
</reference>
<dbReference type="Proteomes" id="UP000676386">
    <property type="component" value="Unassembled WGS sequence"/>
</dbReference>
<feature type="domain" description="Zeta toxin" evidence="3">
    <location>
        <begin position="117"/>
        <end position="253"/>
    </location>
</feature>